<comment type="caution">
    <text evidence="1">The sequence shown here is derived from an EMBL/GenBank/DDBJ whole genome shotgun (WGS) entry which is preliminary data.</text>
</comment>
<dbReference type="InterPro" id="IPR011990">
    <property type="entry name" value="TPR-like_helical_dom_sf"/>
</dbReference>
<accession>A0AAU9IEE1</accession>
<reference evidence="1" key="1">
    <citation type="submission" date="2021-09" db="EMBL/GenBank/DDBJ databases">
        <authorList>
            <consortium name="AG Swart"/>
            <person name="Singh M."/>
            <person name="Singh A."/>
            <person name="Seah K."/>
            <person name="Emmerich C."/>
        </authorList>
    </citation>
    <scope>NUCLEOTIDE SEQUENCE</scope>
    <source>
        <strain evidence="1">ATCC30299</strain>
    </source>
</reference>
<dbReference type="Proteomes" id="UP001162131">
    <property type="component" value="Unassembled WGS sequence"/>
</dbReference>
<evidence type="ECO:0008006" key="3">
    <source>
        <dbReference type="Google" id="ProtNLM"/>
    </source>
</evidence>
<protein>
    <recommendedName>
        <fullName evidence="3">Tetratricopeptide repeat protein 38</fullName>
    </recommendedName>
</protein>
<sequence length="391" mass="44683">MWRFARRWLSTSSIPKNTETEQILSGSLGQDYAKAIEFVKESNFTQAEEKFRSTLESLSNQGMFGQPVYNFILQRIALILRAQKKQNECEKTLEEIVMNYKAKEKEYSHQLGTACENLLKQYLQSNIDKALRFGQYILREDNWKIFHRHTQKDLKFLIGTAFLLKDDCHIEAKAQFYECLNMNPGANTCFVLHNLAIAQWWHATKYQENEIGQLHGPQLSEYKKAILEFNEAAPNLQKAIQLFEALPEAYDPLDKNTVLKNKLSGPSLTALTEIGLESELYEPDKILNSLKKLLKFYEDNDKGNIGKALAIVGMFMCENGERGQGLSLLRSALESVRGKNDYNEVFVCSAYGNALGGEKQAKYSDLASKIIAGLPYWAEKSAYLHVPVWEF</sequence>
<name>A0AAU9IEE1_9CILI</name>
<dbReference type="EMBL" id="CAJZBQ010000005">
    <property type="protein sequence ID" value="CAG9311736.1"/>
    <property type="molecule type" value="Genomic_DNA"/>
</dbReference>
<dbReference type="AlphaFoldDB" id="A0AAU9IEE1"/>
<evidence type="ECO:0000313" key="1">
    <source>
        <dbReference type="EMBL" id="CAG9311736.1"/>
    </source>
</evidence>
<evidence type="ECO:0000313" key="2">
    <source>
        <dbReference type="Proteomes" id="UP001162131"/>
    </source>
</evidence>
<organism evidence="1 2">
    <name type="scientific">Blepharisma stoltei</name>
    <dbReference type="NCBI Taxonomy" id="1481888"/>
    <lineage>
        <taxon>Eukaryota</taxon>
        <taxon>Sar</taxon>
        <taxon>Alveolata</taxon>
        <taxon>Ciliophora</taxon>
        <taxon>Postciliodesmatophora</taxon>
        <taxon>Heterotrichea</taxon>
        <taxon>Heterotrichida</taxon>
        <taxon>Blepharismidae</taxon>
        <taxon>Blepharisma</taxon>
    </lineage>
</organism>
<proteinExistence type="predicted"/>
<gene>
    <name evidence="1" type="ORF">BSTOLATCC_MIC4998</name>
</gene>
<keyword evidence="2" id="KW-1185">Reference proteome</keyword>
<dbReference type="Gene3D" id="1.25.40.10">
    <property type="entry name" value="Tetratricopeptide repeat domain"/>
    <property type="match status" value="1"/>
</dbReference>